<sequence>MQESKEKEGLQPGQFTSIAMHFILMMELRKKIITFREIIDLPPWTMKDLHKISYKQILIYFCKTLQDLADISNMSSEGIDKCKLDINNEEPKSVEKLVEITVATLNGLIKIAREKSDMINEEEENDKGLCQKVNPCKENDYCFPSPTSVLPELMTDH</sequence>
<evidence type="ECO:0000313" key="2">
    <source>
        <dbReference type="Proteomes" id="UP000436088"/>
    </source>
</evidence>
<dbReference type="Proteomes" id="UP000436088">
    <property type="component" value="Unassembled WGS sequence"/>
</dbReference>
<evidence type="ECO:0000313" key="1">
    <source>
        <dbReference type="EMBL" id="KAE8714956.1"/>
    </source>
</evidence>
<dbReference type="AlphaFoldDB" id="A0A6A3BD93"/>
<keyword evidence="2" id="KW-1185">Reference proteome</keyword>
<dbReference type="EMBL" id="VEPZ02000867">
    <property type="protein sequence ID" value="KAE8714956.1"/>
    <property type="molecule type" value="Genomic_DNA"/>
</dbReference>
<name>A0A6A3BD93_HIBSY</name>
<proteinExistence type="predicted"/>
<comment type="caution">
    <text evidence="1">The sequence shown here is derived from an EMBL/GenBank/DDBJ whole genome shotgun (WGS) entry which is preliminary data.</text>
</comment>
<protein>
    <submittedName>
        <fullName evidence="1">Uncharacterized protein</fullName>
    </submittedName>
</protein>
<accession>A0A6A3BD93</accession>
<gene>
    <name evidence="1" type="ORF">F3Y22_tig00110187pilonHSYRG00317</name>
</gene>
<organism evidence="1 2">
    <name type="scientific">Hibiscus syriacus</name>
    <name type="common">Rose of Sharon</name>
    <dbReference type="NCBI Taxonomy" id="106335"/>
    <lineage>
        <taxon>Eukaryota</taxon>
        <taxon>Viridiplantae</taxon>
        <taxon>Streptophyta</taxon>
        <taxon>Embryophyta</taxon>
        <taxon>Tracheophyta</taxon>
        <taxon>Spermatophyta</taxon>
        <taxon>Magnoliopsida</taxon>
        <taxon>eudicotyledons</taxon>
        <taxon>Gunneridae</taxon>
        <taxon>Pentapetalae</taxon>
        <taxon>rosids</taxon>
        <taxon>malvids</taxon>
        <taxon>Malvales</taxon>
        <taxon>Malvaceae</taxon>
        <taxon>Malvoideae</taxon>
        <taxon>Hibiscus</taxon>
    </lineage>
</organism>
<reference evidence="1" key="1">
    <citation type="submission" date="2019-09" db="EMBL/GenBank/DDBJ databases">
        <title>Draft genome information of white flower Hibiscus syriacus.</title>
        <authorList>
            <person name="Kim Y.-M."/>
        </authorList>
    </citation>
    <scope>NUCLEOTIDE SEQUENCE [LARGE SCALE GENOMIC DNA]</scope>
    <source>
        <strain evidence="1">YM2019G1</strain>
    </source>
</reference>